<accession>A0A251SCW8</accession>
<keyword evidence="2" id="KW-0812">Transmembrane</keyword>
<reference evidence="4" key="1">
    <citation type="journal article" date="2017" name="Nature">
        <title>The sunflower genome provides insights into oil metabolism, flowering and Asterid evolution.</title>
        <authorList>
            <person name="Badouin H."/>
            <person name="Gouzy J."/>
            <person name="Grassa C.J."/>
            <person name="Murat F."/>
            <person name="Staton S.E."/>
            <person name="Cottret L."/>
            <person name="Lelandais-Briere C."/>
            <person name="Owens G.L."/>
            <person name="Carrere S."/>
            <person name="Mayjonade B."/>
            <person name="Legrand L."/>
            <person name="Gill N."/>
            <person name="Kane N.C."/>
            <person name="Bowers J.E."/>
            <person name="Hubner S."/>
            <person name="Bellec A."/>
            <person name="Berard A."/>
            <person name="Berges H."/>
            <person name="Blanchet N."/>
            <person name="Boniface M.C."/>
            <person name="Brunel D."/>
            <person name="Catrice O."/>
            <person name="Chaidir N."/>
            <person name="Claudel C."/>
            <person name="Donnadieu C."/>
            <person name="Faraut T."/>
            <person name="Fievet G."/>
            <person name="Helmstetter N."/>
            <person name="King M."/>
            <person name="Knapp S.J."/>
            <person name="Lai Z."/>
            <person name="Le Paslier M.C."/>
            <person name="Lippi Y."/>
            <person name="Lorenzon L."/>
            <person name="Mandel J.R."/>
            <person name="Marage G."/>
            <person name="Marchand G."/>
            <person name="Marquand E."/>
            <person name="Bret-Mestries E."/>
            <person name="Morien E."/>
            <person name="Nambeesan S."/>
            <person name="Nguyen T."/>
            <person name="Pegot-Espagnet P."/>
            <person name="Pouilly N."/>
            <person name="Raftis F."/>
            <person name="Sallet E."/>
            <person name="Schiex T."/>
            <person name="Thomas J."/>
            <person name="Vandecasteele C."/>
            <person name="Vares D."/>
            <person name="Vear F."/>
            <person name="Vautrin S."/>
            <person name="Crespi M."/>
            <person name="Mangin B."/>
            <person name="Burke J.M."/>
            <person name="Salse J."/>
            <person name="Munos S."/>
            <person name="Vincourt P."/>
            <person name="Rieseberg L.H."/>
            <person name="Langlade N.B."/>
        </authorList>
    </citation>
    <scope>NUCLEOTIDE SEQUENCE [LARGE SCALE GENOMIC DNA]</scope>
    <source>
        <strain evidence="4">cv. SF193</strain>
    </source>
</reference>
<sequence>MPQLGSNRRLAQPNPMGLPSWAGRRLLREKMWPKCLQSARIRETTTEEERGGGAAPEKVEELWRQKFGGRRRTIGMKSDFGEVGFSLMLIFLNIATHFQVMQQIGYISGMASS</sequence>
<evidence type="ECO:0000313" key="3">
    <source>
        <dbReference type="EMBL" id="OTF96706.1"/>
    </source>
</evidence>
<protein>
    <submittedName>
        <fullName evidence="3">Uncharacterized protein</fullName>
    </submittedName>
</protein>
<keyword evidence="2" id="KW-1133">Transmembrane helix</keyword>
<keyword evidence="4" id="KW-1185">Reference proteome</keyword>
<dbReference type="InParanoid" id="A0A251SCW8"/>
<dbReference type="Proteomes" id="UP000215914">
    <property type="component" value="Chromosome 15"/>
</dbReference>
<dbReference type="EMBL" id="CM007904">
    <property type="protein sequence ID" value="OTF96706.1"/>
    <property type="molecule type" value="Genomic_DNA"/>
</dbReference>
<organism evidence="3 4">
    <name type="scientific">Helianthus annuus</name>
    <name type="common">Common sunflower</name>
    <dbReference type="NCBI Taxonomy" id="4232"/>
    <lineage>
        <taxon>Eukaryota</taxon>
        <taxon>Viridiplantae</taxon>
        <taxon>Streptophyta</taxon>
        <taxon>Embryophyta</taxon>
        <taxon>Tracheophyta</taxon>
        <taxon>Spermatophyta</taxon>
        <taxon>Magnoliopsida</taxon>
        <taxon>eudicotyledons</taxon>
        <taxon>Gunneridae</taxon>
        <taxon>Pentapetalae</taxon>
        <taxon>asterids</taxon>
        <taxon>campanulids</taxon>
        <taxon>Asterales</taxon>
        <taxon>Asteraceae</taxon>
        <taxon>Asteroideae</taxon>
        <taxon>Heliantheae alliance</taxon>
        <taxon>Heliantheae</taxon>
        <taxon>Helianthus</taxon>
    </lineage>
</organism>
<evidence type="ECO:0000313" key="4">
    <source>
        <dbReference type="Proteomes" id="UP000215914"/>
    </source>
</evidence>
<name>A0A251SCW8_HELAN</name>
<evidence type="ECO:0000256" key="2">
    <source>
        <dbReference type="SAM" id="Phobius"/>
    </source>
</evidence>
<proteinExistence type="predicted"/>
<dbReference type="AlphaFoldDB" id="A0A251SCW8"/>
<gene>
    <name evidence="3" type="ORF">HannXRQ_Chr15g0497101</name>
</gene>
<feature type="transmembrane region" description="Helical" evidence="2">
    <location>
        <begin position="80"/>
        <end position="100"/>
    </location>
</feature>
<evidence type="ECO:0000256" key="1">
    <source>
        <dbReference type="SAM" id="MobiDB-lite"/>
    </source>
</evidence>
<feature type="region of interest" description="Disordered" evidence="1">
    <location>
        <begin position="1"/>
        <end position="21"/>
    </location>
</feature>
<keyword evidence="2" id="KW-0472">Membrane</keyword>